<reference evidence="5 6" key="2">
    <citation type="journal article" date="2000" name="Proc. Natl. Acad. Sci. U.S.A.">
        <title>Archaeal adaptation to higher temperatures revealed by genomic sequence of Thermoplasma volcanium.</title>
        <authorList>
            <person name="Kawashima T."/>
            <person name="Amano N."/>
            <person name="Koike H."/>
            <person name="Makino S."/>
            <person name="Higuchi S."/>
            <person name="Kawashima-Ohya Y."/>
            <person name="Watanabe K."/>
            <person name="Yamazaki M."/>
            <person name="Kanehori K."/>
            <person name="Kawamoto T."/>
            <person name="Nunoshiba T."/>
            <person name="Yamamoto Y."/>
            <person name="Aramaki H."/>
            <person name="Makino K."/>
            <person name="Suzuki M."/>
        </authorList>
    </citation>
    <scope>NUCLEOTIDE SEQUENCE [LARGE SCALE GENOMIC DNA]</scope>
    <source>
        <strain evidence="6">ATCC 51530 / DSM 4299 / JCM 9571 / NBRC 15438 / GSS1</strain>
    </source>
</reference>
<dbReference type="EMBL" id="BA000011">
    <property type="protein sequence ID" value="BAB59982.1"/>
    <property type="molecule type" value="Genomic_DNA"/>
</dbReference>
<dbReference type="InterPro" id="IPR013328">
    <property type="entry name" value="6PGD_dom2"/>
</dbReference>
<name>Q97AH0_THEVO</name>
<dbReference type="InterPro" id="IPR022694">
    <property type="entry name" value="3-OHacyl-CoA_DH"/>
</dbReference>
<evidence type="ECO:0000259" key="3">
    <source>
        <dbReference type="Pfam" id="PF00725"/>
    </source>
</evidence>
<evidence type="ECO:0000256" key="1">
    <source>
        <dbReference type="ARBA" id="ARBA00023002"/>
    </source>
</evidence>
<dbReference type="GO" id="GO:0070403">
    <property type="term" value="F:NAD+ binding"/>
    <property type="evidence" value="ECO:0007669"/>
    <property type="project" value="InterPro"/>
</dbReference>
<dbReference type="FunFam" id="3.40.50.720:FF:000009">
    <property type="entry name" value="Fatty oxidation complex, alpha subunit"/>
    <property type="match status" value="1"/>
</dbReference>
<dbReference type="InterPro" id="IPR036291">
    <property type="entry name" value="NAD(P)-bd_dom_sf"/>
</dbReference>
<dbReference type="OrthoDB" id="51300at2157"/>
<dbReference type="NCBIfam" id="NF004699">
    <property type="entry name" value="PRK06035.1"/>
    <property type="match status" value="1"/>
</dbReference>
<sequence>MEISNIGVVGSGVMGQGIAQVFAKAGYKVTIVDVNEQILENALKAISDGKYGLRNLVNKGQISENDLNSIMSRISTSTEYTSLSSCDFIVEAVPEDLRIKREVFAKLESNVSKDTILASNTSGIMIAEITSGLSYKERIIGMHWFNPAPVMKLIEVVKAQLTSEETFNTTMELAKEIGKVPIKVADVPGFYTTRFIEGWLLSAIRSAEQGVATRKDIDAMTKMAFGFPMGPFELMDIIGIDTVYHIATYLYEETGDPQFIPPISLKQMVLNGYIGDKKVKFGSKGGWFDLYGHE</sequence>
<dbReference type="SUPFAM" id="SSF51735">
    <property type="entry name" value="NAD(P)-binding Rossmann-fold domains"/>
    <property type="match status" value="1"/>
</dbReference>
<feature type="domain" description="3-hydroxyacyl-CoA dehydrogenase C-terminal" evidence="3">
    <location>
        <begin position="189"/>
        <end position="280"/>
    </location>
</feature>
<dbReference type="eggNOG" id="arCOG00250">
    <property type="taxonomic scope" value="Archaea"/>
</dbReference>
<feature type="site" description="Important for catalytic activity" evidence="2">
    <location>
        <position position="143"/>
    </location>
</feature>
<dbReference type="Pfam" id="PF02737">
    <property type="entry name" value="3HCDH_N"/>
    <property type="match status" value="1"/>
</dbReference>
<dbReference type="PhylomeDB" id="Q97AH0"/>
<dbReference type="GO" id="GO:0016616">
    <property type="term" value="F:oxidoreductase activity, acting on the CH-OH group of donors, NAD or NADP as acceptor"/>
    <property type="evidence" value="ECO:0007669"/>
    <property type="project" value="InterPro"/>
</dbReference>
<dbReference type="Gene3D" id="3.40.50.720">
    <property type="entry name" value="NAD(P)-binding Rossmann-like Domain"/>
    <property type="match status" value="1"/>
</dbReference>
<dbReference type="InterPro" id="IPR008927">
    <property type="entry name" value="6-PGluconate_DH-like_C_sf"/>
</dbReference>
<protein>
    <submittedName>
        <fullName evidence="5">3-hydroxyacyl-CoA dehydrogenase</fullName>
    </submittedName>
</protein>
<dbReference type="KEGG" id="tvo:TVG0862758"/>
<dbReference type="PaxDb" id="273116-14325057"/>
<proteinExistence type="predicted"/>
<accession>Q97AH0</accession>
<organism evidence="5 6">
    <name type="scientific">Thermoplasma volcanium (strain ATCC 51530 / DSM 4299 / JCM 9571 / NBRC 15438 / GSS1)</name>
    <dbReference type="NCBI Taxonomy" id="273116"/>
    <lineage>
        <taxon>Archaea</taxon>
        <taxon>Methanobacteriati</taxon>
        <taxon>Thermoplasmatota</taxon>
        <taxon>Thermoplasmata</taxon>
        <taxon>Thermoplasmatales</taxon>
        <taxon>Thermoplasmataceae</taxon>
        <taxon>Thermoplasma</taxon>
    </lineage>
</organism>
<dbReference type="Gene3D" id="1.10.1040.10">
    <property type="entry name" value="N-(1-d-carboxylethyl)-l-norvaline Dehydrogenase, domain 2"/>
    <property type="match status" value="1"/>
</dbReference>
<dbReference type="GeneID" id="1441932"/>
<dbReference type="PANTHER" id="PTHR48075">
    <property type="entry name" value="3-HYDROXYACYL-COA DEHYDROGENASE FAMILY PROTEIN"/>
    <property type="match status" value="1"/>
</dbReference>
<dbReference type="PIRSF" id="PIRSF000105">
    <property type="entry name" value="HCDH"/>
    <property type="match status" value="1"/>
</dbReference>
<reference evidence="5 6" key="1">
    <citation type="journal article" date="1999" name="Proc. Jpn. Acad.">
        <title>Determination of the complete genomic DNA sequence of Thermoplasma volvanium GSS1.</title>
        <authorList>
            <person name="Kawashima T."/>
            <person name="Yamamoto Y."/>
            <person name="Aramaki H."/>
            <person name="Nunoshiba T."/>
            <person name="Kawamoto T."/>
            <person name="Watanabe K."/>
            <person name="Yamazaki M."/>
            <person name="Kanehori K."/>
            <person name="Amano N."/>
            <person name="Ohya Y."/>
            <person name="Makino K."/>
            <person name="Suzuki M."/>
        </authorList>
    </citation>
    <scope>NUCLEOTIDE SEQUENCE [LARGE SCALE GENOMIC DNA]</scope>
    <source>
        <strain evidence="6">ATCC 51530 / DSM 4299 / JCM 9571 / NBRC 15438 / GSS1</strain>
    </source>
</reference>
<keyword evidence="6" id="KW-1185">Reference proteome</keyword>
<evidence type="ECO:0000256" key="2">
    <source>
        <dbReference type="PIRSR" id="PIRSR000105-1"/>
    </source>
</evidence>
<feature type="domain" description="3-hydroxyacyl-CoA dehydrogenase NAD binding" evidence="4">
    <location>
        <begin position="5"/>
        <end position="186"/>
    </location>
</feature>
<dbReference type="GO" id="GO:0006631">
    <property type="term" value="P:fatty acid metabolic process"/>
    <property type="evidence" value="ECO:0007669"/>
    <property type="project" value="InterPro"/>
</dbReference>
<dbReference type="RefSeq" id="WP_010917084.1">
    <property type="nucleotide sequence ID" value="NC_002689.2"/>
</dbReference>
<dbReference type="STRING" id="273116.gene:9381632"/>
<dbReference type="Proteomes" id="UP000001017">
    <property type="component" value="Chromosome"/>
</dbReference>
<evidence type="ECO:0000313" key="5">
    <source>
        <dbReference type="EMBL" id="BAB59982.1"/>
    </source>
</evidence>
<dbReference type="SUPFAM" id="SSF48179">
    <property type="entry name" value="6-phosphogluconate dehydrogenase C-terminal domain-like"/>
    <property type="match status" value="1"/>
</dbReference>
<dbReference type="InterPro" id="IPR006108">
    <property type="entry name" value="3HC_DH_C"/>
</dbReference>
<dbReference type="PANTHER" id="PTHR48075:SF5">
    <property type="entry name" value="3-HYDROXYBUTYRYL-COA DEHYDROGENASE"/>
    <property type="match status" value="1"/>
</dbReference>
<evidence type="ECO:0000313" key="6">
    <source>
        <dbReference type="Proteomes" id="UP000001017"/>
    </source>
</evidence>
<evidence type="ECO:0000259" key="4">
    <source>
        <dbReference type="Pfam" id="PF02737"/>
    </source>
</evidence>
<dbReference type="InterPro" id="IPR006176">
    <property type="entry name" value="3-OHacyl-CoA_DH_NAD-bd"/>
</dbReference>
<keyword evidence="1" id="KW-0560">Oxidoreductase</keyword>
<dbReference type="HOGENOM" id="CLU_009834_2_0_2"/>
<dbReference type="AlphaFoldDB" id="Q97AH0"/>
<dbReference type="Pfam" id="PF00725">
    <property type="entry name" value="3HCDH"/>
    <property type="match status" value="1"/>
</dbReference>
<gene>
    <name evidence="5" type="ORF">TVG0862758</name>
</gene>